<feature type="compositionally biased region" description="Basic and acidic residues" evidence="2">
    <location>
        <begin position="298"/>
        <end position="333"/>
    </location>
</feature>
<evidence type="ECO:0000313" key="5">
    <source>
        <dbReference type="Proteomes" id="UP000308133"/>
    </source>
</evidence>
<sequence length="996" mass="107837">MVLNTLTVGAAVTPSVIETAISHYIKRGPLRGKPTAHISYDEGLHLVRQFLDYASNHTVDEVQSFTAQWVPCPRWVKASDFDIPDSHLSHAASLLETQLGPYGISAVGGTQWWQWRPSNTPLKAEWIEMRADYNARKAASQPAQRIILYIHGGAYYFGSVDEHRYQLQRHARKLKARLLAPRYRLAPQFPFPCGLHDALASYLYLLTEFDPSSILLMGDSAGGGMVLSLLVTLRDQGVPLPAGAILISPWVDLTHSFPSVSGEGKLDYIPPYGFHHRPSLAWPPPNEDELRDLHKQVDAHKTKEEAKTKEKEAVSGLKVKDSPHNSEPEHREPAPNPPPLSINLDGKHLTLIDQIQLYATNTLLSHPLISPALQPSLGGLPPLLIQTGGGELLRDEQVYLAHKAANPAEYLSPDIILDLHDPKREMASKYPPTKVQLQVWEDLCHVPHTLSFTRPAKHMYRAVAQFGNWVFSQSSRSQYATGAATKAQKDDEALSIISTSTSSASSDEETLHSKPRSRTNSKSSHQPPRSLSEGAVPPPSDRATPSTTSWANTTHLTPIGTEPQVSATDPLPAFENSMIRQLISRHGTIFPLAPASAIPALSVPRPSIGAIKEGPVRKWLSKKGEWDRKFSSQKRKVQGKRLEEMRKGYATFTTKDANGVPRVERPPPTALAGRQFVLDVKGAKGKMGMGKIGEGLQNLDPRGQGKKKSWGLMMWSGWGSKHDETTIESSGAAAAIVAGATAGGVAGNAGADVGKEKDGERGRKGKDGEVEGQGERSKSVGASLRNPLSRMRSRRASRGSLKEKEKARKADEDAPPVPALVGDGESKEKTAAMKGSDVAPAVVGTAAAAAVVAGGVAETKAQTGTRKEAEEEMMAAALPKGDKVEGSENTFLAPSTNRPHNGTVAYPFKLRNDMERSASTMTLESVNTGVVAPMEGVDSARDVSRGDDGKGAEAMKEEEHEKRDVVGGDLTGPKTGDVPGEKQRPKLETFVTAQEF</sequence>
<dbReference type="AlphaFoldDB" id="A0A4U7B1X4"/>
<dbReference type="InterPro" id="IPR050300">
    <property type="entry name" value="GDXG_lipolytic_enzyme"/>
</dbReference>
<dbReference type="GO" id="GO:0016787">
    <property type="term" value="F:hydrolase activity"/>
    <property type="evidence" value="ECO:0007669"/>
    <property type="project" value="UniProtKB-KW"/>
</dbReference>
<feature type="compositionally biased region" description="Polar residues" evidence="2">
    <location>
        <begin position="543"/>
        <end position="556"/>
    </location>
</feature>
<organism evidence="4 5">
    <name type="scientific">Elsinoe australis</name>
    <dbReference type="NCBI Taxonomy" id="40998"/>
    <lineage>
        <taxon>Eukaryota</taxon>
        <taxon>Fungi</taxon>
        <taxon>Dikarya</taxon>
        <taxon>Ascomycota</taxon>
        <taxon>Pezizomycotina</taxon>
        <taxon>Dothideomycetes</taxon>
        <taxon>Dothideomycetidae</taxon>
        <taxon>Myriangiales</taxon>
        <taxon>Elsinoaceae</taxon>
        <taxon>Elsinoe</taxon>
    </lineage>
</organism>
<evidence type="ECO:0000313" key="4">
    <source>
        <dbReference type="EMBL" id="TKX24779.1"/>
    </source>
</evidence>
<evidence type="ECO:0000256" key="1">
    <source>
        <dbReference type="ARBA" id="ARBA00022801"/>
    </source>
</evidence>
<dbReference type="Gene3D" id="3.40.50.1820">
    <property type="entry name" value="alpha/beta hydrolase"/>
    <property type="match status" value="1"/>
</dbReference>
<dbReference type="PANTHER" id="PTHR48081:SF19">
    <property type="entry name" value="AB HYDROLASE SUPERFAMILY PROTEIN C4A8.06C"/>
    <property type="match status" value="1"/>
</dbReference>
<evidence type="ECO:0000259" key="3">
    <source>
        <dbReference type="Pfam" id="PF07859"/>
    </source>
</evidence>
<name>A0A4U7B1X4_9PEZI</name>
<accession>A0A4U7B1X4</accession>
<proteinExistence type="predicted"/>
<feature type="compositionally biased region" description="Polar residues" evidence="2">
    <location>
        <begin position="520"/>
        <end position="529"/>
    </location>
</feature>
<feature type="region of interest" description="Disordered" evidence="2">
    <location>
        <begin position="922"/>
        <end position="996"/>
    </location>
</feature>
<comment type="caution">
    <text evidence="4">The sequence shown here is derived from an EMBL/GenBank/DDBJ whole genome shotgun (WGS) entry which is preliminary data.</text>
</comment>
<dbReference type="SUPFAM" id="SSF53474">
    <property type="entry name" value="alpha/beta-Hydrolases"/>
    <property type="match status" value="1"/>
</dbReference>
<dbReference type="Proteomes" id="UP000308133">
    <property type="component" value="Unassembled WGS sequence"/>
</dbReference>
<feature type="compositionally biased region" description="Basic and acidic residues" evidence="2">
    <location>
        <begin position="938"/>
        <end position="966"/>
    </location>
</feature>
<feature type="region of interest" description="Disordered" evidence="2">
    <location>
        <begin position="862"/>
        <end position="903"/>
    </location>
</feature>
<gene>
    <name evidence="4" type="ORF">C1H76_2954</name>
</gene>
<reference evidence="4 5" key="1">
    <citation type="submission" date="2018-02" db="EMBL/GenBank/DDBJ databases">
        <title>Draft genome sequences of Elsinoe sp., causing black scab on jojoba.</title>
        <authorList>
            <person name="Stodart B."/>
            <person name="Jeffress S."/>
            <person name="Ash G."/>
            <person name="Arun Chinnappa K."/>
        </authorList>
    </citation>
    <scope>NUCLEOTIDE SEQUENCE [LARGE SCALE GENOMIC DNA]</scope>
    <source>
        <strain evidence="4 5">Hillstone_2</strain>
    </source>
</reference>
<feature type="compositionally biased region" description="Polar residues" evidence="2">
    <location>
        <begin position="887"/>
        <end position="900"/>
    </location>
</feature>
<dbReference type="InterPro" id="IPR013094">
    <property type="entry name" value="AB_hydrolase_3"/>
</dbReference>
<feature type="compositionally biased region" description="Basic and acidic residues" evidence="2">
    <location>
        <begin position="753"/>
        <end position="778"/>
    </location>
</feature>
<dbReference type="EMBL" id="PTQR01000038">
    <property type="protein sequence ID" value="TKX24779.1"/>
    <property type="molecule type" value="Genomic_DNA"/>
</dbReference>
<dbReference type="PANTHER" id="PTHR48081">
    <property type="entry name" value="AB HYDROLASE SUPERFAMILY PROTEIN C4A8.06C"/>
    <property type="match status" value="1"/>
</dbReference>
<protein>
    <submittedName>
        <fullName evidence="4">Alpha/beta hydrolase fold-containing protein 12</fullName>
    </submittedName>
</protein>
<feature type="region of interest" description="Disordered" evidence="2">
    <location>
        <begin position="498"/>
        <end position="567"/>
    </location>
</feature>
<keyword evidence="1 4" id="KW-0378">Hydrolase</keyword>
<evidence type="ECO:0000256" key="2">
    <source>
        <dbReference type="SAM" id="MobiDB-lite"/>
    </source>
</evidence>
<feature type="domain" description="Alpha/beta hydrolase fold-3" evidence="3">
    <location>
        <begin position="356"/>
        <end position="405"/>
    </location>
</feature>
<feature type="domain" description="Alpha/beta hydrolase fold-3" evidence="3">
    <location>
        <begin position="147"/>
        <end position="260"/>
    </location>
</feature>
<feature type="region of interest" description="Disordered" evidence="2">
    <location>
        <begin position="744"/>
        <end position="832"/>
    </location>
</feature>
<feature type="compositionally biased region" description="Basic and acidic residues" evidence="2">
    <location>
        <begin position="800"/>
        <end position="812"/>
    </location>
</feature>
<dbReference type="Pfam" id="PF07859">
    <property type="entry name" value="Abhydrolase_3"/>
    <property type="match status" value="2"/>
</dbReference>
<feature type="region of interest" description="Disordered" evidence="2">
    <location>
        <begin position="298"/>
        <end position="342"/>
    </location>
</feature>
<dbReference type="InterPro" id="IPR029058">
    <property type="entry name" value="AB_hydrolase_fold"/>
</dbReference>